<evidence type="ECO:0000313" key="1">
    <source>
        <dbReference type="EMBL" id="WVN90109.1"/>
    </source>
</evidence>
<proteinExistence type="predicted"/>
<dbReference type="KEGG" id="cdep:91089553"/>
<accession>A0AAJ8JXE1</accession>
<sequence length="357" mass="39168">MPYRATPYPSAVIKGAFGGEQTETERAIRPERGLTQRTLASIVWVTTPTEQIPSLRYILAATRSGLRPPYGRILDMHTGASAAQPNSSSDTSQATTSQVTFWPLCSLKFSQGLSEALSSAGRGAIVTHPVTPSAACRSEVTLEALGVSVGMAITGNEVYHWWDHCVEYFTLRTRLAYGSPAVTLASTLPDPEMLTTDVVAGNPVTRAQTGVIGRFSVLQGRFVQTACQLAQQDKSHASVHLYAGNSHHGPRYPYGWDGFPPFPSVDSVTTPQMYIVFMFTHRTKGTYSLFSLARECDERIRRPPSLFRYARLTGRLEPSRSDEQKEVATDGNFMEYDVIPSGLSIGKIIGRSIKQTR</sequence>
<dbReference type="GeneID" id="91089553"/>
<reference evidence="1" key="2">
    <citation type="journal article" date="2022" name="Elife">
        <title>Obligate sexual reproduction of a homothallic fungus closely related to the Cryptococcus pathogenic species complex.</title>
        <authorList>
            <person name="Passer A.R."/>
            <person name="Clancey S.A."/>
            <person name="Shea T."/>
            <person name="David-Palma M."/>
            <person name="Averette A.F."/>
            <person name="Boekhout T."/>
            <person name="Porcel B.M."/>
            <person name="Nowrousian M."/>
            <person name="Cuomo C.A."/>
            <person name="Sun S."/>
            <person name="Heitman J."/>
            <person name="Coelho M.A."/>
        </authorList>
    </citation>
    <scope>NUCLEOTIDE SEQUENCE</scope>
    <source>
        <strain evidence="1">CBS 7841</strain>
    </source>
</reference>
<dbReference type="EMBL" id="CP143790">
    <property type="protein sequence ID" value="WVN90109.1"/>
    <property type="molecule type" value="Genomic_DNA"/>
</dbReference>
<gene>
    <name evidence="1" type="ORF">L203_105344</name>
</gene>
<protein>
    <submittedName>
        <fullName evidence="1">Uncharacterized protein</fullName>
    </submittedName>
</protein>
<dbReference type="AlphaFoldDB" id="A0AAJ8JXE1"/>
<dbReference type="RefSeq" id="XP_066070809.1">
    <property type="nucleotide sequence ID" value="XM_066214712.1"/>
</dbReference>
<name>A0AAJ8JXE1_9TREE</name>
<evidence type="ECO:0000313" key="2">
    <source>
        <dbReference type="Proteomes" id="UP000094043"/>
    </source>
</evidence>
<dbReference type="Proteomes" id="UP000094043">
    <property type="component" value="Chromosome 7"/>
</dbReference>
<keyword evidence="2" id="KW-1185">Reference proteome</keyword>
<reference evidence="1" key="3">
    <citation type="submission" date="2024-01" db="EMBL/GenBank/DDBJ databases">
        <authorList>
            <person name="Coelho M.A."/>
            <person name="David-Palma M."/>
            <person name="Shea T."/>
            <person name="Sun S."/>
            <person name="Cuomo C.A."/>
            <person name="Heitman J."/>
        </authorList>
    </citation>
    <scope>NUCLEOTIDE SEQUENCE</scope>
    <source>
        <strain evidence="1">CBS 7841</strain>
    </source>
</reference>
<organism evidence="1 2">
    <name type="scientific">Cryptococcus depauperatus CBS 7841</name>
    <dbReference type="NCBI Taxonomy" id="1295531"/>
    <lineage>
        <taxon>Eukaryota</taxon>
        <taxon>Fungi</taxon>
        <taxon>Dikarya</taxon>
        <taxon>Basidiomycota</taxon>
        <taxon>Agaricomycotina</taxon>
        <taxon>Tremellomycetes</taxon>
        <taxon>Tremellales</taxon>
        <taxon>Cryptococcaceae</taxon>
        <taxon>Cryptococcus</taxon>
    </lineage>
</organism>
<reference evidence="1" key="1">
    <citation type="submission" date="2016-06" db="EMBL/GenBank/DDBJ databases">
        <authorList>
            <person name="Cuomo C."/>
            <person name="Litvintseva A."/>
            <person name="Heitman J."/>
            <person name="Chen Y."/>
            <person name="Sun S."/>
            <person name="Springer D."/>
            <person name="Dromer F."/>
            <person name="Young S."/>
            <person name="Zeng Q."/>
            <person name="Chapman S."/>
            <person name="Gujja S."/>
            <person name="Saif S."/>
            <person name="Birren B."/>
        </authorList>
    </citation>
    <scope>NUCLEOTIDE SEQUENCE</scope>
    <source>
        <strain evidence="1">CBS 7841</strain>
    </source>
</reference>